<keyword evidence="2" id="KW-1185">Reference proteome</keyword>
<organism evidence="1 2">
    <name type="scientific">Portunus trituberculatus</name>
    <name type="common">Swimming crab</name>
    <name type="synonym">Neptunus trituberculatus</name>
    <dbReference type="NCBI Taxonomy" id="210409"/>
    <lineage>
        <taxon>Eukaryota</taxon>
        <taxon>Metazoa</taxon>
        <taxon>Ecdysozoa</taxon>
        <taxon>Arthropoda</taxon>
        <taxon>Crustacea</taxon>
        <taxon>Multicrustacea</taxon>
        <taxon>Malacostraca</taxon>
        <taxon>Eumalacostraca</taxon>
        <taxon>Eucarida</taxon>
        <taxon>Decapoda</taxon>
        <taxon>Pleocyemata</taxon>
        <taxon>Brachyura</taxon>
        <taxon>Eubrachyura</taxon>
        <taxon>Portunoidea</taxon>
        <taxon>Portunidae</taxon>
        <taxon>Portuninae</taxon>
        <taxon>Portunus</taxon>
    </lineage>
</organism>
<reference evidence="1 2" key="1">
    <citation type="submission" date="2019-05" db="EMBL/GenBank/DDBJ databases">
        <title>Another draft genome of Portunus trituberculatus and its Hox gene families provides insights of decapod evolution.</title>
        <authorList>
            <person name="Jeong J.-H."/>
            <person name="Song I."/>
            <person name="Kim S."/>
            <person name="Choi T."/>
            <person name="Kim D."/>
            <person name="Ryu S."/>
            <person name="Kim W."/>
        </authorList>
    </citation>
    <scope>NUCLEOTIDE SEQUENCE [LARGE SCALE GENOMIC DNA]</scope>
    <source>
        <tissue evidence="1">Muscle</tissue>
    </source>
</reference>
<dbReference type="AlphaFoldDB" id="A0A5B7FNB4"/>
<gene>
    <name evidence="1" type="ORF">E2C01_042996</name>
</gene>
<sequence length="122" mass="13839">MSFPRTEENNGFGPILQTRVQLNTYPLISSPWSAHSRPPPPVLITKRRIQMPHLIVTDKRDPSTLLTSSLPASSFSSSTPSNTAKEFSVFTRRVALRTFLFFAPEDITRHFSWPSSHTLIAW</sequence>
<accession>A0A5B7FNB4</accession>
<evidence type="ECO:0000313" key="1">
    <source>
        <dbReference type="EMBL" id="MPC49200.1"/>
    </source>
</evidence>
<evidence type="ECO:0000313" key="2">
    <source>
        <dbReference type="Proteomes" id="UP000324222"/>
    </source>
</evidence>
<dbReference type="Proteomes" id="UP000324222">
    <property type="component" value="Unassembled WGS sequence"/>
</dbReference>
<name>A0A5B7FNB4_PORTR</name>
<protein>
    <submittedName>
        <fullName evidence="1">Uncharacterized protein</fullName>
    </submittedName>
</protein>
<dbReference type="EMBL" id="VSRR010008727">
    <property type="protein sequence ID" value="MPC49200.1"/>
    <property type="molecule type" value="Genomic_DNA"/>
</dbReference>
<proteinExistence type="predicted"/>
<comment type="caution">
    <text evidence="1">The sequence shown here is derived from an EMBL/GenBank/DDBJ whole genome shotgun (WGS) entry which is preliminary data.</text>
</comment>